<reference evidence="1 2" key="1">
    <citation type="submission" date="2019-06" db="EMBL/GenBank/DDBJ databases">
        <title>Nitrosomonas stercoris KYUHI-S whole genome shotgun sequence.</title>
        <authorList>
            <person name="Nakagawa T."/>
            <person name="Tsuchiya Y."/>
            <person name="Takahashi R."/>
        </authorList>
    </citation>
    <scope>NUCLEOTIDE SEQUENCE [LARGE SCALE GENOMIC DNA]</scope>
    <source>
        <strain evidence="1 2">KYUHI-S</strain>
    </source>
</reference>
<dbReference type="KEGG" id="nst:Nstercoris_00551"/>
<evidence type="ECO:0000313" key="2">
    <source>
        <dbReference type="Proteomes" id="UP000316473"/>
    </source>
</evidence>
<dbReference type="Proteomes" id="UP000316473">
    <property type="component" value="Chromosome"/>
</dbReference>
<gene>
    <name evidence="1" type="ORF">Nstercoris_00551</name>
</gene>
<dbReference type="EMBL" id="AP019755">
    <property type="protein sequence ID" value="BBL34320.1"/>
    <property type="molecule type" value="Genomic_DNA"/>
</dbReference>
<name>A0A4Y1YJM5_9PROT</name>
<keyword evidence="2" id="KW-1185">Reference proteome</keyword>
<organism evidence="1 2">
    <name type="scientific">Nitrosomonas stercoris</name>
    <dbReference type="NCBI Taxonomy" id="1444684"/>
    <lineage>
        <taxon>Bacteria</taxon>
        <taxon>Pseudomonadati</taxon>
        <taxon>Pseudomonadota</taxon>
        <taxon>Betaproteobacteria</taxon>
        <taxon>Nitrosomonadales</taxon>
        <taxon>Nitrosomonadaceae</taxon>
        <taxon>Nitrosomonas</taxon>
    </lineage>
</organism>
<accession>A0A4Y1YJM5</accession>
<dbReference type="AlphaFoldDB" id="A0A4Y1YJM5"/>
<proteinExistence type="predicted"/>
<evidence type="ECO:0000313" key="1">
    <source>
        <dbReference type="EMBL" id="BBL34320.1"/>
    </source>
</evidence>
<protein>
    <submittedName>
        <fullName evidence="1">Uncharacterized protein</fullName>
    </submittedName>
</protein>
<sequence>MSLNERNGAAEETAKQFFIVMLAMNKDSEQCKTYPY</sequence>